<comment type="subunit">
    <text evidence="5">Part of the 50S ribosomal subunit; part of the 5S rRNA/L5/L18/L25 subcomplex. Contacts the 5S rRNA. Binds to the 5S rRNA independently of L5 and L18.</text>
</comment>
<evidence type="ECO:0000313" key="8">
    <source>
        <dbReference type="Proteomes" id="UP000008839"/>
    </source>
</evidence>
<dbReference type="PANTHER" id="PTHR33284:SF1">
    <property type="entry name" value="RIBOSOMAL PROTEIN L25_GLN-TRNA SYNTHETASE, ANTI-CODON-BINDING DOMAIN-CONTAINING PROTEIN"/>
    <property type="match status" value="1"/>
</dbReference>
<keyword evidence="4 5" id="KW-0687">Ribonucleoprotein</keyword>
<name>A0A7U3XX57_ACIBC</name>
<evidence type="ECO:0000256" key="1">
    <source>
        <dbReference type="ARBA" id="ARBA00022730"/>
    </source>
</evidence>
<dbReference type="SMR" id="A0A7U3XX57"/>
<evidence type="ECO:0000256" key="3">
    <source>
        <dbReference type="ARBA" id="ARBA00022980"/>
    </source>
</evidence>
<gene>
    <name evidence="5" type="primary">rplY</name>
    <name evidence="7" type="ordered locus">ACICU_00786</name>
</gene>
<protein>
    <recommendedName>
        <fullName evidence="5">Large ribosomal subunit protein bL25</fullName>
    </recommendedName>
</protein>
<dbReference type="GO" id="GO:0022625">
    <property type="term" value="C:cytosolic large ribosomal subunit"/>
    <property type="evidence" value="ECO:0007669"/>
    <property type="project" value="TreeGrafter"/>
</dbReference>
<evidence type="ECO:0000313" key="7">
    <source>
        <dbReference type="EMBL" id="ACC56098.1"/>
    </source>
</evidence>
<reference evidence="7 8" key="1">
    <citation type="journal article" date="2008" name="Antimicrob. Agents Chemother.">
        <title>Whole-genome pyrosequencing of an epidemic multidrug-resistant Acinetobacter baumannii strain belonging to the European clone II group.</title>
        <authorList>
            <person name="Iacono M."/>
            <person name="Villa L."/>
            <person name="Fortini D."/>
            <person name="Bordoni R."/>
            <person name="Imperi F."/>
            <person name="Bonnal R.J."/>
            <person name="Sicheritz-Ponten T."/>
            <person name="De Bellis G."/>
            <person name="Visca P."/>
            <person name="Cassone A."/>
            <person name="Carattoli A."/>
        </authorList>
    </citation>
    <scope>NUCLEOTIDE SEQUENCE [LARGE SCALE GENOMIC DNA]</scope>
    <source>
        <strain evidence="7 8">ACICU</strain>
    </source>
</reference>
<organism evidence="7 8">
    <name type="scientific">Acinetobacter baumannii (strain ACICU)</name>
    <dbReference type="NCBI Taxonomy" id="405416"/>
    <lineage>
        <taxon>Bacteria</taxon>
        <taxon>Pseudomonadati</taxon>
        <taxon>Pseudomonadota</taxon>
        <taxon>Gammaproteobacteria</taxon>
        <taxon>Moraxellales</taxon>
        <taxon>Moraxellaceae</taxon>
        <taxon>Acinetobacter</taxon>
        <taxon>Acinetobacter calcoaceticus/baumannii complex</taxon>
    </lineage>
</organism>
<evidence type="ECO:0000256" key="2">
    <source>
        <dbReference type="ARBA" id="ARBA00022884"/>
    </source>
</evidence>
<evidence type="ECO:0000256" key="5">
    <source>
        <dbReference type="HAMAP-Rule" id="MF_01336"/>
    </source>
</evidence>
<comment type="function">
    <text evidence="5">This is one of the proteins that binds to the 5S RNA in the ribosome where it forms part of the central protuberance.</text>
</comment>
<dbReference type="InterPro" id="IPR020056">
    <property type="entry name" value="Rbsml_bL25/Gln-tRNA_synth_N"/>
</dbReference>
<dbReference type="InterPro" id="IPR011035">
    <property type="entry name" value="Ribosomal_bL25/Gln-tRNA_synth"/>
</dbReference>
<keyword evidence="2 5" id="KW-0694">RNA-binding</keyword>
<dbReference type="InterPro" id="IPR020930">
    <property type="entry name" value="Ribosomal_uL5_bac-type"/>
</dbReference>
<dbReference type="Gene3D" id="2.40.240.10">
    <property type="entry name" value="Ribosomal Protein L25, Chain P"/>
    <property type="match status" value="1"/>
</dbReference>
<dbReference type="GO" id="GO:0006412">
    <property type="term" value="P:translation"/>
    <property type="evidence" value="ECO:0007669"/>
    <property type="project" value="UniProtKB-UniRule"/>
</dbReference>
<dbReference type="EMBL" id="CP000863">
    <property type="protein sequence ID" value="ACC56098.1"/>
    <property type="molecule type" value="Genomic_DNA"/>
</dbReference>
<dbReference type="GO" id="GO:0003735">
    <property type="term" value="F:structural constituent of ribosome"/>
    <property type="evidence" value="ECO:0007669"/>
    <property type="project" value="InterPro"/>
</dbReference>
<dbReference type="Proteomes" id="UP000008839">
    <property type="component" value="Chromosome"/>
</dbReference>
<feature type="domain" description="Large ribosomal subunit protein bL25 L25" evidence="6">
    <location>
        <begin position="11"/>
        <end position="100"/>
    </location>
</feature>
<dbReference type="PANTHER" id="PTHR33284">
    <property type="entry name" value="RIBOSOMAL PROTEIN L25/GLN-TRNA SYNTHETASE, ANTI-CODON-BINDING DOMAIN-CONTAINING PROTEIN"/>
    <property type="match status" value="1"/>
</dbReference>
<dbReference type="InterPro" id="IPR029751">
    <property type="entry name" value="Ribosomal_L25_dom"/>
</dbReference>
<proteinExistence type="inferred from homology"/>
<evidence type="ECO:0000259" key="6">
    <source>
        <dbReference type="Pfam" id="PF01386"/>
    </source>
</evidence>
<keyword evidence="3 5" id="KW-0689">Ribosomal protein</keyword>
<dbReference type="AlphaFoldDB" id="A0A7U3XX57"/>
<comment type="similarity">
    <text evidence="5">Belongs to the bacterial ribosomal protein bL25 family.</text>
</comment>
<keyword evidence="1 5" id="KW-0699">rRNA-binding</keyword>
<dbReference type="KEGG" id="abc:ACICU_00786"/>
<dbReference type="InterPro" id="IPR020055">
    <property type="entry name" value="Ribosomal_bL25_short"/>
</dbReference>
<dbReference type="HAMAP" id="MF_01336">
    <property type="entry name" value="Ribosomal_bL25"/>
    <property type="match status" value="1"/>
</dbReference>
<sequence length="103" mass="11573">MRIYLMANFVLNAQARAEDKQGKGASRRLRRESLVPAIIYGGNAEPVAVTLELRELVKALESNAFFEEVVEIKVGDKVENVKIQALQRHPAKNTPMHADFKRA</sequence>
<accession>A0A7U3XX57</accession>
<dbReference type="Pfam" id="PF01386">
    <property type="entry name" value="Ribosomal_L25p"/>
    <property type="match status" value="1"/>
</dbReference>
<dbReference type="SUPFAM" id="SSF50715">
    <property type="entry name" value="Ribosomal protein L25-like"/>
    <property type="match status" value="1"/>
</dbReference>
<dbReference type="CDD" id="cd00495">
    <property type="entry name" value="Ribosomal_L25_TL5_CTC"/>
    <property type="match status" value="1"/>
</dbReference>
<dbReference type="NCBIfam" id="NF004612">
    <property type="entry name" value="PRK05943.1"/>
    <property type="match status" value="1"/>
</dbReference>
<dbReference type="GO" id="GO:0008097">
    <property type="term" value="F:5S rRNA binding"/>
    <property type="evidence" value="ECO:0007669"/>
    <property type="project" value="InterPro"/>
</dbReference>
<evidence type="ECO:0000256" key="4">
    <source>
        <dbReference type="ARBA" id="ARBA00023274"/>
    </source>
</evidence>